<feature type="signal peptide" evidence="1">
    <location>
        <begin position="1"/>
        <end position="24"/>
    </location>
</feature>
<evidence type="ECO:0000313" key="3">
    <source>
        <dbReference type="EMBL" id="NJC05597.1"/>
    </source>
</evidence>
<evidence type="ECO:0000259" key="2">
    <source>
        <dbReference type="Pfam" id="PF03713"/>
    </source>
</evidence>
<dbReference type="Gene3D" id="1.20.1260.10">
    <property type="match status" value="1"/>
</dbReference>
<protein>
    <submittedName>
        <fullName evidence="3">Uncharacterized protein (DUF305 family)</fullName>
    </submittedName>
</protein>
<dbReference type="InterPro" id="IPR012347">
    <property type="entry name" value="Ferritin-like"/>
</dbReference>
<sequence length="106" mass="11827">MKFAIPIVLLVLTAAASPPGDAFSADMATAMKRMHHGMMRPASGDPDRDFAEMMIVHHEGAIDMAKIQLQYGKNEQLRRLAQGIIVEQQQEIATMQRILDEQTGRH</sequence>
<proteinExistence type="predicted"/>
<accession>A0A7X5Y6Q2</accession>
<dbReference type="Proteomes" id="UP000558192">
    <property type="component" value="Unassembled WGS sequence"/>
</dbReference>
<evidence type="ECO:0000313" key="4">
    <source>
        <dbReference type="Proteomes" id="UP000558192"/>
    </source>
</evidence>
<dbReference type="PANTHER" id="PTHR36933">
    <property type="entry name" value="SLL0788 PROTEIN"/>
    <property type="match status" value="1"/>
</dbReference>
<dbReference type="EMBL" id="JAATJC010000001">
    <property type="protein sequence ID" value="NJC05597.1"/>
    <property type="molecule type" value="Genomic_DNA"/>
</dbReference>
<dbReference type="Pfam" id="PF03713">
    <property type="entry name" value="DUF305"/>
    <property type="match status" value="1"/>
</dbReference>
<dbReference type="RefSeq" id="WP_168068271.1">
    <property type="nucleotide sequence ID" value="NZ_JAATJC010000001.1"/>
</dbReference>
<organism evidence="3 4">
    <name type="scientific">Sphingomonas kaistensis</name>
    <dbReference type="NCBI Taxonomy" id="298708"/>
    <lineage>
        <taxon>Bacteria</taxon>
        <taxon>Pseudomonadati</taxon>
        <taxon>Pseudomonadota</taxon>
        <taxon>Alphaproteobacteria</taxon>
        <taxon>Sphingomonadales</taxon>
        <taxon>Sphingomonadaceae</taxon>
        <taxon>Sphingomonas</taxon>
    </lineage>
</organism>
<evidence type="ECO:0000256" key="1">
    <source>
        <dbReference type="SAM" id="SignalP"/>
    </source>
</evidence>
<name>A0A7X5Y6Q2_9SPHN</name>
<keyword evidence="1" id="KW-0732">Signal</keyword>
<gene>
    <name evidence="3" type="ORF">GGQ97_001390</name>
</gene>
<dbReference type="PANTHER" id="PTHR36933:SF1">
    <property type="entry name" value="SLL0788 PROTEIN"/>
    <property type="match status" value="1"/>
</dbReference>
<comment type="caution">
    <text evidence="3">The sequence shown here is derived from an EMBL/GenBank/DDBJ whole genome shotgun (WGS) entry which is preliminary data.</text>
</comment>
<dbReference type="AlphaFoldDB" id="A0A7X5Y6Q2"/>
<reference evidence="3 4" key="1">
    <citation type="submission" date="2020-03" db="EMBL/GenBank/DDBJ databases">
        <title>Genomic Encyclopedia of Type Strains, Phase IV (KMG-IV): sequencing the most valuable type-strain genomes for metagenomic binning, comparative biology and taxonomic classification.</title>
        <authorList>
            <person name="Goeker M."/>
        </authorList>
    </citation>
    <scope>NUCLEOTIDE SEQUENCE [LARGE SCALE GENOMIC DNA]</scope>
    <source>
        <strain evidence="3 4">DSM 16846</strain>
    </source>
</reference>
<feature type="domain" description="DUF305" evidence="2">
    <location>
        <begin position="21"/>
        <end position="99"/>
    </location>
</feature>
<feature type="chain" id="PRO_5031284010" evidence="1">
    <location>
        <begin position="25"/>
        <end position="106"/>
    </location>
</feature>
<keyword evidence="4" id="KW-1185">Reference proteome</keyword>
<dbReference type="InterPro" id="IPR005183">
    <property type="entry name" value="DUF305_CopM-like"/>
</dbReference>